<feature type="domain" description="C2H2-type" evidence="4">
    <location>
        <begin position="107"/>
        <end position="135"/>
    </location>
</feature>
<evidence type="ECO:0000313" key="5">
    <source>
        <dbReference type="WBParaSite" id="SBAD_0000327501-mRNA-1"/>
    </source>
</evidence>
<dbReference type="GO" id="GO:0005794">
    <property type="term" value="C:Golgi apparatus"/>
    <property type="evidence" value="ECO:0007669"/>
    <property type="project" value="TreeGrafter"/>
</dbReference>
<dbReference type="GO" id="GO:0008270">
    <property type="term" value="F:zinc ion binding"/>
    <property type="evidence" value="ECO:0007669"/>
    <property type="project" value="UniProtKB-KW"/>
</dbReference>
<dbReference type="InterPro" id="IPR009637">
    <property type="entry name" value="GPR107/GPR108-like"/>
</dbReference>
<feature type="compositionally biased region" description="Pro residues" evidence="2">
    <location>
        <begin position="803"/>
        <end position="820"/>
    </location>
</feature>
<protein>
    <submittedName>
        <fullName evidence="5">C2H2-type domain-containing protein</fullName>
    </submittedName>
</protein>
<dbReference type="GO" id="GO:0016020">
    <property type="term" value="C:membrane"/>
    <property type="evidence" value="ECO:0007669"/>
    <property type="project" value="InterPro"/>
</dbReference>
<evidence type="ECO:0000256" key="3">
    <source>
        <dbReference type="SAM" id="Phobius"/>
    </source>
</evidence>
<dbReference type="WBParaSite" id="SBAD_0000327501-mRNA-1">
    <property type="protein sequence ID" value="SBAD_0000327501-mRNA-1"/>
    <property type="gene ID" value="SBAD_0000327501"/>
</dbReference>
<feature type="region of interest" description="Disordered" evidence="2">
    <location>
        <begin position="798"/>
        <end position="821"/>
    </location>
</feature>
<dbReference type="SMART" id="SM00355">
    <property type="entry name" value="ZnF_C2H2"/>
    <property type="match status" value="4"/>
</dbReference>
<name>A0A183IHN4_9BILA</name>
<dbReference type="Gene3D" id="3.30.160.60">
    <property type="entry name" value="Classic Zinc Finger"/>
    <property type="match status" value="1"/>
</dbReference>
<sequence length="1172" mass="126947">MPENEHAPDSTSAAVSCGLNAGGNSMKESPSSTESNKGVFPAFCSFCRKSYRTTKKLYMHCLEAHNQDKNWSESVKPHQAPPDVTVTSDSGAPAVSRAEQTYDGTIVCCEKCSKHFSSTYFLNIHQATRHSVTEESGATDRPVGQNLSNHCSRSKREPDKMNSFQAKSFANANTSYASPFGDTGTRTTASNAHAHGGSLPFFSPSSFSNVYAQLMVPSSLPLIPDLSCSVCRQLMLIFQSHFMMNHSNMLLNPYNVYSNTSDLGGRFAASSSSDQNQAAAAAAAAAASWLSSVGSDLSSYPDVAGGTLPAAVNNCRIPSAHTPLVETIPPSKLTKLQAEVAAANTSASSGVALSMSQPLCSFQQRQSNGIEAMNDLLAPKDSSSSSLSCNLCVRSFPSLFALIAHRYREHGSFDSSLTTSLAALRSASTTVPQSVDPDSFCDICKKEFCSKYFLRTHMFKVHGIVTETSPGQPAGGAGAMHGMIIDENKVVVANVNGASNGEGLVAPKQGFRSKVHKKSTPPVLAQPADDGSSSLARDDEGSAADQGWADECAGTKLQVAENAQASSGASTAGKASDVCDNCDQETLEIMPEELDLQIQCDGSATASESVKEKVDEDSSSTSIGQQASEKTDDRPNLRHDPQSLSQIKCIRQKVNRSLTNYIAAYKIVRGSARKTAMALYIEQPSLSAASFGLCPVVGNKVRDGQTDGRPPGDDPLYRIFTSRLRSVPEDACSVHARCSSCSRLYNVDGRLGSHPSVISDYVYATWAPKQGGFVLKLAKTVTPSTLTDRLTAGERFWAAPSPESNPEPPSPESNPDPPLPVITMNDKRPFIQLSNFGFLAHGYFYVQVANLTYPGFEGLSANDLIGFTFSKGDELPEAMNSNPNECFLEADDEYSAMLFLLDFGSGEVHIRYSGTAMNSLPLCFNKEVEDCVRAYTLEGVPFRSLNQSANDGAVRFASVQRLQIRSAPVAKGFPSTFKLPKLSRDVSAQRTLINNAKTTKLSNDNGMFSFEFAVPFPDSAANEGEYWFIFHNCRNNRRSFFSQTGVTFTVTIVERNEHSYLSAGEIFRPTLYFVLAALFLLAGVAWVYVLHRERYDIISVSATGSNTLKCRASVSARTSSKYTSPWLCLLSSKRWRCFFTGYCNDLLYAIFVVTATRQHDFVICIIQLLQWG</sequence>
<keyword evidence="1" id="KW-0862">Zinc</keyword>
<reference evidence="5" key="1">
    <citation type="submission" date="2016-06" db="UniProtKB">
        <authorList>
            <consortium name="WormBaseParasite"/>
        </authorList>
    </citation>
    <scope>IDENTIFICATION</scope>
</reference>
<dbReference type="AlphaFoldDB" id="A0A183IHN4"/>
<feature type="region of interest" description="Disordered" evidence="2">
    <location>
        <begin position="607"/>
        <end position="641"/>
    </location>
</feature>
<feature type="region of interest" description="Disordered" evidence="2">
    <location>
        <begin position="70"/>
        <end position="90"/>
    </location>
</feature>
<keyword evidence="3" id="KW-1133">Transmembrane helix</keyword>
<feature type="compositionally biased region" description="Basic and acidic residues" evidence="2">
    <location>
        <begin position="629"/>
        <end position="641"/>
    </location>
</feature>
<feature type="region of interest" description="Disordered" evidence="2">
    <location>
        <begin position="1"/>
        <end position="36"/>
    </location>
</feature>
<dbReference type="PANTHER" id="PTHR21229:SF2">
    <property type="entry name" value="RE59932P"/>
    <property type="match status" value="1"/>
</dbReference>
<keyword evidence="1" id="KW-0479">Metal-binding</keyword>
<organism evidence="5">
    <name type="scientific">Soboliphyme baturini</name>
    <dbReference type="NCBI Taxonomy" id="241478"/>
    <lineage>
        <taxon>Eukaryota</taxon>
        <taxon>Metazoa</taxon>
        <taxon>Ecdysozoa</taxon>
        <taxon>Nematoda</taxon>
        <taxon>Enoplea</taxon>
        <taxon>Dorylaimia</taxon>
        <taxon>Dioctophymatida</taxon>
        <taxon>Dioctophymatoidea</taxon>
        <taxon>Soboliphymatidae</taxon>
        <taxon>Soboliphyme</taxon>
    </lineage>
</organism>
<accession>A0A183IHN4</accession>
<feature type="region of interest" description="Disordered" evidence="2">
    <location>
        <begin position="134"/>
        <end position="158"/>
    </location>
</feature>
<evidence type="ECO:0000259" key="4">
    <source>
        <dbReference type="PROSITE" id="PS50157"/>
    </source>
</evidence>
<keyword evidence="3" id="KW-0812">Transmembrane</keyword>
<feature type="transmembrane region" description="Helical" evidence="3">
    <location>
        <begin position="1071"/>
        <end position="1090"/>
    </location>
</feature>
<feature type="compositionally biased region" description="Polar residues" evidence="2">
    <location>
        <begin position="22"/>
        <end position="36"/>
    </location>
</feature>
<evidence type="ECO:0000256" key="2">
    <source>
        <dbReference type="SAM" id="MobiDB-lite"/>
    </source>
</evidence>
<keyword evidence="3" id="KW-0472">Membrane</keyword>
<feature type="compositionally biased region" description="Polar residues" evidence="2">
    <location>
        <begin position="619"/>
        <end position="628"/>
    </location>
</feature>
<keyword evidence="1" id="KW-0863">Zinc-finger</keyword>
<dbReference type="InterPro" id="IPR013087">
    <property type="entry name" value="Znf_C2H2_type"/>
</dbReference>
<dbReference type="PROSITE" id="PS00028">
    <property type="entry name" value="ZINC_FINGER_C2H2_1"/>
    <property type="match status" value="4"/>
</dbReference>
<proteinExistence type="predicted"/>
<feature type="region of interest" description="Disordered" evidence="2">
    <location>
        <begin position="504"/>
        <end position="546"/>
    </location>
</feature>
<dbReference type="PANTHER" id="PTHR21229">
    <property type="entry name" value="LUNG SEVEN TRANSMEMBRANE RECEPTOR"/>
    <property type="match status" value="1"/>
</dbReference>
<dbReference type="PROSITE" id="PS50157">
    <property type="entry name" value="ZINC_FINGER_C2H2_2"/>
    <property type="match status" value="1"/>
</dbReference>
<evidence type="ECO:0000256" key="1">
    <source>
        <dbReference type="PROSITE-ProRule" id="PRU00042"/>
    </source>
</evidence>